<dbReference type="GO" id="GO:0051015">
    <property type="term" value="F:actin filament binding"/>
    <property type="evidence" value="ECO:0007669"/>
    <property type="project" value="TreeGrafter"/>
</dbReference>
<dbReference type="Gene3D" id="3.40.50.300">
    <property type="entry name" value="P-loop containing nucleotide triphosphate hydrolases"/>
    <property type="match status" value="1"/>
</dbReference>
<dbReference type="FunFam" id="1.20.58.570:FF:000001">
    <property type="entry name" value="F-actin-capping protein subunit beta"/>
    <property type="match status" value="1"/>
</dbReference>
<dbReference type="AlphaFoldDB" id="A0A814TZY8"/>
<dbReference type="GO" id="GO:0051016">
    <property type="term" value="P:barbed-end actin filament capping"/>
    <property type="evidence" value="ECO:0007669"/>
    <property type="project" value="InterPro"/>
</dbReference>
<dbReference type="Gene3D" id="3.90.1150.210">
    <property type="entry name" value="F-actin capping protein, beta subunit"/>
    <property type="match status" value="1"/>
</dbReference>
<dbReference type="GO" id="GO:0000902">
    <property type="term" value="P:cell morphogenesis"/>
    <property type="evidence" value="ECO:0007669"/>
    <property type="project" value="TreeGrafter"/>
</dbReference>
<dbReference type="PROSITE" id="PS00231">
    <property type="entry name" value="F_ACTIN_CAPPING_BETA"/>
    <property type="match status" value="1"/>
</dbReference>
<dbReference type="InterPro" id="IPR027417">
    <property type="entry name" value="P-loop_NTPase"/>
</dbReference>
<accession>A0A814TZY8</accession>
<dbReference type="PROSITE" id="PS51419">
    <property type="entry name" value="RAB"/>
    <property type="match status" value="1"/>
</dbReference>
<keyword evidence="5" id="KW-0009">Actin-binding</keyword>
<dbReference type="GO" id="GO:0010591">
    <property type="term" value="P:regulation of lamellipodium assembly"/>
    <property type="evidence" value="ECO:0007669"/>
    <property type="project" value="TreeGrafter"/>
</dbReference>
<dbReference type="SMART" id="SM00173">
    <property type="entry name" value="RAS"/>
    <property type="match status" value="1"/>
</dbReference>
<dbReference type="PRINTS" id="PR00192">
    <property type="entry name" value="FACTINCAPB"/>
</dbReference>
<dbReference type="PANTHER" id="PTHR10619">
    <property type="entry name" value="F-ACTIN-CAPPING PROTEIN SUBUNIT BETA"/>
    <property type="match status" value="1"/>
</dbReference>
<reference evidence="7" key="1">
    <citation type="submission" date="2021-02" db="EMBL/GenBank/DDBJ databases">
        <authorList>
            <person name="Nowell W R."/>
        </authorList>
    </citation>
    <scope>NUCLEOTIDE SEQUENCE</scope>
</reference>
<evidence type="ECO:0000256" key="1">
    <source>
        <dbReference type="ARBA" id="ARBA00004245"/>
    </source>
</evidence>
<comment type="subcellular location">
    <subcellularLocation>
        <location evidence="1">Cytoplasm</location>
        <location evidence="1">Cytoskeleton</location>
    </subcellularLocation>
</comment>
<organism evidence="7 8">
    <name type="scientific">Adineta ricciae</name>
    <name type="common">Rotifer</name>
    <dbReference type="NCBI Taxonomy" id="249248"/>
    <lineage>
        <taxon>Eukaryota</taxon>
        <taxon>Metazoa</taxon>
        <taxon>Spiralia</taxon>
        <taxon>Gnathifera</taxon>
        <taxon>Rotifera</taxon>
        <taxon>Eurotatoria</taxon>
        <taxon>Bdelloidea</taxon>
        <taxon>Adinetida</taxon>
        <taxon>Adinetidae</taxon>
        <taxon>Adineta</taxon>
    </lineage>
</organism>
<name>A0A814TZY8_ADIRI</name>
<dbReference type="SUPFAM" id="SSF52540">
    <property type="entry name" value="P-loop containing nucleoside triphosphate hydrolases"/>
    <property type="match status" value="1"/>
</dbReference>
<dbReference type="FunFam" id="3.90.1150.210:FF:000001">
    <property type="entry name" value="F-actin-capping protein subunit beta"/>
    <property type="match status" value="1"/>
</dbReference>
<dbReference type="GO" id="GO:0008290">
    <property type="term" value="C:F-actin capping protein complex"/>
    <property type="evidence" value="ECO:0007669"/>
    <property type="project" value="InterPro"/>
</dbReference>
<keyword evidence="4" id="KW-0963">Cytoplasm</keyword>
<evidence type="ECO:0000313" key="7">
    <source>
        <dbReference type="EMBL" id="CAF1165153.1"/>
    </source>
</evidence>
<dbReference type="Pfam" id="PF01115">
    <property type="entry name" value="F_actin_cap_B"/>
    <property type="match status" value="1"/>
</dbReference>
<sequence length="489" mass="55869">MGKLFRVLVWGKNAVGKSSLIEQLAYGRADEKPYRETIEDTYCIQYDNSLNEKDIVLRVHDIGGVKNSPSEEFGNIRHLLTLVDAIILVFDNRSNESFEYCKAIKDMIEVKTTDKNRKEIVPILVLCNEIVPDERRPASLTSTDLEQWTAKDRCFVGNRVWFVNLRDRTRTVDAFTALMKELYKPQTANKEAADRSLLPRLGIGDTMTSNPTGNASIESQLDCALDLMRRLPPQQVEKNLSDLIDLVPDLTEELLAAVDQPLKVVRDRTVGKDYLLCDYNRDGDSYRSPWTNTYTPPFDGNLPSDRLRQLEIEANQAFEQYREMYYEGGVSSVYFWDLENGFAGVILIKKVGDGSKKIKGCWDSIHVVEVQEKQSGRSAHYKLTSTVMLWLQTHKTMSGMMNLGGSLTRQLEADHQITDFTQHIINIGRMVEDMENKIRQTLNSIYFGKTKDILNSLRNSENFQGRVRLQQANFTGELQSALNRTRPVE</sequence>
<keyword evidence="6" id="KW-0206">Cytoskeleton</keyword>
<keyword evidence="8" id="KW-1185">Reference proteome</keyword>
<comment type="caution">
    <text evidence="7">The sequence shown here is derived from an EMBL/GenBank/DDBJ whole genome shotgun (WGS) entry which is preliminary data.</text>
</comment>
<dbReference type="InterPro" id="IPR037282">
    <property type="entry name" value="CapZ_alpha/beta"/>
</dbReference>
<evidence type="ECO:0008006" key="9">
    <source>
        <dbReference type="Google" id="ProtNLM"/>
    </source>
</evidence>
<evidence type="ECO:0000313" key="8">
    <source>
        <dbReference type="Proteomes" id="UP000663828"/>
    </source>
</evidence>
<dbReference type="InterPro" id="IPR001698">
    <property type="entry name" value="CAPZB"/>
</dbReference>
<dbReference type="EMBL" id="CAJNOR010001565">
    <property type="protein sequence ID" value="CAF1165153.1"/>
    <property type="molecule type" value="Genomic_DNA"/>
</dbReference>
<protein>
    <recommendedName>
        <fullName evidence="9">F-actin-capping protein subunit beta</fullName>
    </recommendedName>
</protein>
<dbReference type="InterPro" id="IPR042276">
    <property type="entry name" value="CapZ_alpha/beta_2"/>
</dbReference>
<dbReference type="GO" id="GO:0030036">
    <property type="term" value="P:actin cytoskeleton organization"/>
    <property type="evidence" value="ECO:0007669"/>
    <property type="project" value="InterPro"/>
</dbReference>
<evidence type="ECO:0000256" key="3">
    <source>
        <dbReference type="ARBA" id="ARBA00022467"/>
    </source>
</evidence>
<dbReference type="Gene3D" id="1.20.58.570">
    <property type="match status" value="1"/>
</dbReference>
<dbReference type="Proteomes" id="UP000663828">
    <property type="component" value="Unassembled WGS sequence"/>
</dbReference>
<dbReference type="InterPro" id="IPR001806">
    <property type="entry name" value="Small_GTPase"/>
</dbReference>
<dbReference type="SUPFAM" id="SSF90096">
    <property type="entry name" value="Subunits of heterodimeric actin filament capping protein Capz"/>
    <property type="match status" value="1"/>
</dbReference>
<comment type="similarity">
    <text evidence="2">Belongs to the F-actin-capping protein beta subunit family.</text>
</comment>
<keyword evidence="3" id="KW-0117">Actin capping</keyword>
<dbReference type="InterPro" id="IPR043175">
    <property type="entry name" value="CAPZB_N"/>
</dbReference>
<dbReference type="GO" id="GO:0005737">
    <property type="term" value="C:cytoplasm"/>
    <property type="evidence" value="ECO:0007669"/>
    <property type="project" value="InterPro"/>
</dbReference>
<evidence type="ECO:0000256" key="4">
    <source>
        <dbReference type="ARBA" id="ARBA00022490"/>
    </source>
</evidence>
<evidence type="ECO:0000256" key="6">
    <source>
        <dbReference type="ARBA" id="ARBA00023212"/>
    </source>
</evidence>
<evidence type="ECO:0000256" key="2">
    <source>
        <dbReference type="ARBA" id="ARBA00006039"/>
    </source>
</evidence>
<dbReference type="InterPro" id="IPR019771">
    <property type="entry name" value="F-actin_capping_bsu_CS"/>
</dbReference>
<proteinExistence type="inferred from homology"/>
<dbReference type="GO" id="GO:0051490">
    <property type="term" value="P:negative regulation of filopodium assembly"/>
    <property type="evidence" value="ECO:0007669"/>
    <property type="project" value="TreeGrafter"/>
</dbReference>
<dbReference type="GO" id="GO:0005525">
    <property type="term" value="F:GTP binding"/>
    <property type="evidence" value="ECO:0007669"/>
    <property type="project" value="InterPro"/>
</dbReference>
<dbReference type="Pfam" id="PF00071">
    <property type="entry name" value="Ras"/>
    <property type="match status" value="1"/>
</dbReference>
<gene>
    <name evidence="7" type="ORF">XAT740_LOCUS21707</name>
</gene>
<evidence type="ECO:0000256" key="5">
    <source>
        <dbReference type="ARBA" id="ARBA00023203"/>
    </source>
</evidence>
<dbReference type="GO" id="GO:0003924">
    <property type="term" value="F:GTPase activity"/>
    <property type="evidence" value="ECO:0007669"/>
    <property type="project" value="InterPro"/>
</dbReference>
<dbReference type="PANTHER" id="PTHR10619:SF0">
    <property type="entry name" value="F-ACTIN-CAPPING PROTEIN SUBUNIT BETA ISOFORMS 1 AND 2"/>
    <property type="match status" value="1"/>
</dbReference>